<dbReference type="GO" id="GO:0098552">
    <property type="term" value="C:side of membrane"/>
    <property type="evidence" value="ECO:0007669"/>
    <property type="project" value="UniProtKB-KW"/>
</dbReference>
<feature type="transmembrane region" description="Helical" evidence="23">
    <location>
        <begin position="460"/>
        <end position="481"/>
    </location>
</feature>
<sequence>MLLSAKFSLLALLAASAVSASLVRVVPGDEGFVPLMHRGMVRRADQTEAQFAKVSDANQECAHPGAQGLNAMVKQHTFPKLSQVASIQDNDSEAQKVWQDIQSSNIIPSSVQVKKDSTNGQHYGVDDSSYDPKSDPDCWWTATGCKQPKHDNIPKDIYTCPEPSTWGLTFDDGPNCSHNAFYDYLQQNKLKASMFYIGTNVVQWPLQAQRGLVDGHDLCVHTWSHRYMTTLSNEQVFAELYYTAKSIKVTTGVTPTCWRPPFGDTDDRVRAIAAGLGLRTILWQQDTDDWNIMPDGNQATDAIDNNYQKIFSKNGTQSPIVLTHEIDQYTMGEFQKMYGKLKNAYQNVVPVSACQNITQPYPENGITYPNFEQFTSGTRASGLPDGNTIKADTGATYNVVPLSKMQNGFAHENQAAASSSSSSSSSGGKHASSSSSGSKASSSNAASDSNNKASSGAAGLFAPSTCMTFVLATGAFFVAALL</sequence>
<evidence type="ECO:0000256" key="24">
    <source>
        <dbReference type="SAM" id="SignalP"/>
    </source>
</evidence>
<keyword evidence="13 23" id="KW-0472">Membrane</keyword>
<dbReference type="EC" id="3.5.1.41" evidence="20"/>
<evidence type="ECO:0000256" key="5">
    <source>
        <dbReference type="ARBA" id="ARBA00022475"/>
    </source>
</evidence>
<dbReference type="GeneID" id="85223854"/>
<keyword evidence="14" id="KW-0325">Glycoprotein</keyword>
<dbReference type="SUPFAM" id="SSF88713">
    <property type="entry name" value="Glycoside hydrolase/deacetylase"/>
    <property type="match status" value="1"/>
</dbReference>
<organism evidence="26 27">
    <name type="scientific">Malassezia japonica</name>
    <dbReference type="NCBI Taxonomy" id="223818"/>
    <lineage>
        <taxon>Eukaryota</taxon>
        <taxon>Fungi</taxon>
        <taxon>Dikarya</taxon>
        <taxon>Basidiomycota</taxon>
        <taxon>Ustilaginomycotina</taxon>
        <taxon>Malasseziomycetes</taxon>
        <taxon>Malasseziales</taxon>
        <taxon>Malasseziaceae</taxon>
        <taxon>Malassezia</taxon>
    </lineage>
</organism>
<dbReference type="AlphaFoldDB" id="A0AAF0JDU1"/>
<dbReference type="FunFam" id="3.20.20.370:FF:000004">
    <property type="entry name" value="Related to Chitin deacetylase"/>
    <property type="match status" value="1"/>
</dbReference>
<dbReference type="CDD" id="cd10952">
    <property type="entry name" value="CE4_MrCDA_like"/>
    <property type="match status" value="1"/>
</dbReference>
<evidence type="ECO:0000256" key="15">
    <source>
        <dbReference type="ARBA" id="ARBA00023277"/>
    </source>
</evidence>
<keyword evidence="7" id="KW-0964">Secreted</keyword>
<evidence type="ECO:0000256" key="11">
    <source>
        <dbReference type="ARBA" id="ARBA00022801"/>
    </source>
</evidence>
<evidence type="ECO:0000313" key="26">
    <source>
        <dbReference type="EMBL" id="WFD37261.1"/>
    </source>
</evidence>
<comment type="similarity">
    <text evidence="4">Belongs to the polysaccharide deacetylase family.</text>
</comment>
<dbReference type="GO" id="GO:0000272">
    <property type="term" value="P:polysaccharide catabolic process"/>
    <property type="evidence" value="ECO:0007669"/>
    <property type="project" value="UniProtKB-KW"/>
</dbReference>
<dbReference type="GO" id="GO:0009272">
    <property type="term" value="P:fungal-type cell wall biogenesis"/>
    <property type="evidence" value="ECO:0007669"/>
    <property type="project" value="UniProtKB-ARBA"/>
</dbReference>
<dbReference type="Proteomes" id="UP001217754">
    <property type="component" value="Chromosome 1"/>
</dbReference>
<evidence type="ECO:0000256" key="14">
    <source>
        <dbReference type="ARBA" id="ARBA00023180"/>
    </source>
</evidence>
<evidence type="ECO:0000256" key="4">
    <source>
        <dbReference type="ARBA" id="ARBA00010973"/>
    </source>
</evidence>
<evidence type="ECO:0000256" key="3">
    <source>
        <dbReference type="ARBA" id="ARBA00004609"/>
    </source>
</evidence>
<dbReference type="PANTHER" id="PTHR10587">
    <property type="entry name" value="GLYCOSYL TRANSFERASE-RELATED"/>
    <property type="match status" value="1"/>
</dbReference>
<evidence type="ECO:0000256" key="2">
    <source>
        <dbReference type="ARBA" id="ARBA00004191"/>
    </source>
</evidence>
<feature type="domain" description="NodB homology" evidence="25">
    <location>
        <begin position="164"/>
        <end position="349"/>
    </location>
</feature>
<evidence type="ECO:0000256" key="21">
    <source>
        <dbReference type="ARBA" id="ARBA00048494"/>
    </source>
</evidence>
<feature type="signal peptide" evidence="24">
    <location>
        <begin position="1"/>
        <end position="20"/>
    </location>
</feature>
<dbReference type="InterPro" id="IPR011330">
    <property type="entry name" value="Glyco_hydro/deAcase_b/a-brl"/>
</dbReference>
<keyword evidence="12" id="KW-0146">Chitin degradation</keyword>
<evidence type="ECO:0000256" key="10">
    <source>
        <dbReference type="ARBA" id="ARBA00022729"/>
    </source>
</evidence>
<keyword evidence="11" id="KW-0378">Hydrolase</keyword>
<dbReference type="InterPro" id="IPR050248">
    <property type="entry name" value="Polysacc_deacetylase_ArnD"/>
</dbReference>
<keyword evidence="27" id="KW-1185">Reference proteome</keyword>
<evidence type="ECO:0000256" key="8">
    <source>
        <dbReference type="ARBA" id="ARBA00022622"/>
    </source>
</evidence>
<keyword evidence="18" id="KW-0961">Cell wall biogenesis/degradation</keyword>
<keyword evidence="15" id="KW-0119">Carbohydrate metabolism</keyword>
<keyword evidence="23" id="KW-1133">Transmembrane helix</keyword>
<evidence type="ECO:0000256" key="22">
    <source>
        <dbReference type="SAM" id="MobiDB-lite"/>
    </source>
</evidence>
<keyword evidence="10 24" id="KW-0732">Signal</keyword>
<keyword evidence="6" id="KW-0134">Cell wall</keyword>
<evidence type="ECO:0000256" key="16">
    <source>
        <dbReference type="ARBA" id="ARBA00023285"/>
    </source>
</evidence>
<evidence type="ECO:0000256" key="13">
    <source>
        <dbReference type="ARBA" id="ARBA00023136"/>
    </source>
</evidence>
<feature type="chain" id="PRO_5042226120" description="chitin deacetylase" evidence="24">
    <location>
        <begin position="21"/>
        <end position="482"/>
    </location>
</feature>
<protein>
    <recommendedName>
        <fullName evidence="20">chitin deacetylase</fullName>
        <ecNumber evidence="20">3.5.1.41</ecNumber>
    </recommendedName>
</protein>
<evidence type="ECO:0000256" key="19">
    <source>
        <dbReference type="ARBA" id="ARBA00023326"/>
    </source>
</evidence>
<dbReference type="PANTHER" id="PTHR10587:SF98">
    <property type="entry name" value="CHITIN DEACETYLASE"/>
    <property type="match status" value="1"/>
</dbReference>
<comment type="cofactor">
    <cofactor evidence="1">
        <name>Co(2+)</name>
        <dbReference type="ChEBI" id="CHEBI:48828"/>
    </cofactor>
</comment>
<accession>A0AAF0JDU1</accession>
<keyword evidence="5" id="KW-1003">Cell membrane</keyword>
<feature type="compositionally biased region" description="Low complexity" evidence="22">
    <location>
        <begin position="415"/>
        <end position="454"/>
    </location>
</feature>
<keyword evidence="8" id="KW-0336">GPI-anchor</keyword>
<dbReference type="GO" id="GO:0006032">
    <property type="term" value="P:chitin catabolic process"/>
    <property type="evidence" value="ECO:0007669"/>
    <property type="project" value="UniProtKB-KW"/>
</dbReference>
<gene>
    <name evidence="26" type="ORF">MJAP1_000205</name>
</gene>
<evidence type="ECO:0000256" key="6">
    <source>
        <dbReference type="ARBA" id="ARBA00022512"/>
    </source>
</evidence>
<evidence type="ECO:0000256" key="20">
    <source>
        <dbReference type="ARBA" id="ARBA00024056"/>
    </source>
</evidence>
<dbReference type="EMBL" id="CP119958">
    <property type="protein sequence ID" value="WFD37261.1"/>
    <property type="molecule type" value="Genomic_DNA"/>
</dbReference>
<dbReference type="RefSeq" id="XP_060120158.1">
    <property type="nucleotide sequence ID" value="XM_060264175.1"/>
</dbReference>
<evidence type="ECO:0000256" key="7">
    <source>
        <dbReference type="ARBA" id="ARBA00022525"/>
    </source>
</evidence>
<evidence type="ECO:0000256" key="12">
    <source>
        <dbReference type="ARBA" id="ARBA00023024"/>
    </source>
</evidence>
<evidence type="ECO:0000256" key="18">
    <source>
        <dbReference type="ARBA" id="ARBA00023316"/>
    </source>
</evidence>
<dbReference type="GO" id="GO:0005886">
    <property type="term" value="C:plasma membrane"/>
    <property type="evidence" value="ECO:0007669"/>
    <property type="project" value="UniProtKB-SubCell"/>
</dbReference>
<dbReference type="PROSITE" id="PS51677">
    <property type="entry name" value="NODB"/>
    <property type="match status" value="1"/>
</dbReference>
<keyword evidence="19" id="KW-0624">Polysaccharide degradation</keyword>
<comment type="catalytic activity">
    <reaction evidence="21">
        <text>[(1-&gt;4)-N-acetyl-beta-D-glucosaminyl](n) + n H2O = chitosan + n acetate</text>
        <dbReference type="Rhea" id="RHEA:10464"/>
        <dbReference type="Rhea" id="RHEA-COMP:9593"/>
        <dbReference type="Rhea" id="RHEA-COMP:9597"/>
        <dbReference type="ChEBI" id="CHEBI:15377"/>
        <dbReference type="ChEBI" id="CHEBI:17029"/>
        <dbReference type="ChEBI" id="CHEBI:30089"/>
        <dbReference type="ChEBI" id="CHEBI:57704"/>
        <dbReference type="EC" id="3.5.1.41"/>
    </reaction>
    <physiologicalReaction direction="left-to-right" evidence="21">
        <dbReference type="Rhea" id="RHEA:10465"/>
    </physiologicalReaction>
</comment>
<evidence type="ECO:0000256" key="17">
    <source>
        <dbReference type="ARBA" id="ARBA00023288"/>
    </source>
</evidence>
<comment type="subcellular location">
    <subcellularLocation>
        <location evidence="3">Cell membrane</location>
        <topology evidence="3">Lipid-anchor</topology>
        <topology evidence="3">GPI-anchor</topology>
    </subcellularLocation>
    <subcellularLocation>
        <location evidence="2">Secreted</location>
        <location evidence="2">Cell wall</location>
    </subcellularLocation>
</comment>
<feature type="region of interest" description="Disordered" evidence="22">
    <location>
        <begin position="412"/>
        <end position="454"/>
    </location>
</feature>
<dbReference type="GO" id="GO:0071555">
    <property type="term" value="P:cell wall organization"/>
    <property type="evidence" value="ECO:0007669"/>
    <property type="project" value="UniProtKB-KW"/>
</dbReference>
<keyword evidence="17" id="KW-0449">Lipoprotein</keyword>
<evidence type="ECO:0000256" key="23">
    <source>
        <dbReference type="SAM" id="Phobius"/>
    </source>
</evidence>
<keyword evidence="23" id="KW-0812">Transmembrane</keyword>
<keyword evidence="9" id="KW-0479">Metal-binding</keyword>
<dbReference type="Gene3D" id="3.20.20.370">
    <property type="entry name" value="Glycoside hydrolase/deacetylase"/>
    <property type="match status" value="1"/>
</dbReference>
<proteinExistence type="inferred from homology"/>
<dbReference type="InterPro" id="IPR002509">
    <property type="entry name" value="NODB_dom"/>
</dbReference>
<evidence type="ECO:0000256" key="9">
    <source>
        <dbReference type="ARBA" id="ARBA00022723"/>
    </source>
</evidence>
<reference evidence="26" key="1">
    <citation type="submission" date="2023-03" db="EMBL/GenBank/DDBJ databases">
        <title>Mating type loci evolution in Malassezia.</title>
        <authorList>
            <person name="Coelho M.A."/>
        </authorList>
    </citation>
    <scope>NUCLEOTIDE SEQUENCE</scope>
    <source>
        <strain evidence="26">CBS 9431</strain>
    </source>
</reference>
<evidence type="ECO:0000256" key="1">
    <source>
        <dbReference type="ARBA" id="ARBA00001941"/>
    </source>
</evidence>
<keyword evidence="16" id="KW-0170">Cobalt</keyword>
<evidence type="ECO:0000313" key="27">
    <source>
        <dbReference type="Proteomes" id="UP001217754"/>
    </source>
</evidence>
<name>A0AAF0JDU1_9BASI</name>
<dbReference type="Pfam" id="PF01522">
    <property type="entry name" value="Polysacc_deac_1"/>
    <property type="match status" value="1"/>
</dbReference>
<dbReference type="GO" id="GO:0046872">
    <property type="term" value="F:metal ion binding"/>
    <property type="evidence" value="ECO:0007669"/>
    <property type="project" value="UniProtKB-KW"/>
</dbReference>
<evidence type="ECO:0000259" key="25">
    <source>
        <dbReference type="PROSITE" id="PS51677"/>
    </source>
</evidence>
<dbReference type="GO" id="GO:0004099">
    <property type="term" value="F:chitin deacetylase activity"/>
    <property type="evidence" value="ECO:0007669"/>
    <property type="project" value="UniProtKB-EC"/>
</dbReference>